<dbReference type="FunFam" id="3.30.70.270:FF:000020">
    <property type="entry name" value="Transposon Tf2-6 polyprotein-like Protein"/>
    <property type="match status" value="1"/>
</dbReference>
<dbReference type="Proteomes" id="UP001234989">
    <property type="component" value="Chromosome 6"/>
</dbReference>
<dbReference type="Gene3D" id="3.30.70.270">
    <property type="match status" value="2"/>
</dbReference>
<dbReference type="EMBL" id="CP133617">
    <property type="protein sequence ID" value="WMV32427.1"/>
    <property type="molecule type" value="Genomic_DNA"/>
</dbReference>
<dbReference type="PANTHER" id="PTHR33064:SF37">
    <property type="entry name" value="RIBONUCLEASE H"/>
    <property type="match status" value="1"/>
</dbReference>
<reference evidence="3" key="1">
    <citation type="submission" date="2023-08" db="EMBL/GenBank/DDBJ databases">
        <title>A de novo genome assembly of Solanum verrucosum Schlechtendal, a Mexican diploid species geographically isolated from the other diploid A-genome species in potato relatives.</title>
        <authorList>
            <person name="Hosaka K."/>
        </authorList>
    </citation>
    <scope>NUCLEOTIDE SEQUENCE</scope>
    <source>
        <tissue evidence="3">Young leaves</tissue>
    </source>
</reference>
<dbReference type="InterPro" id="IPR041577">
    <property type="entry name" value="RT_RNaseH_2"/>
</dbReference>
<gene>
    <name evidence="3" type="ORF">MTR67_025812</name>
</gene>
<evidence type="ECO:0008006" key="5">
    <source>
        <dbReference type="Google" id="ProtNLM"/>
    </source>
</evidence>
<feature type="domain" description="Reverse transcriptase/retrotransposon-derived protein RNase H-like" evidence="2">
    <location>
        <begin position="120"/>
        <end position="158"/>
    </location>
</feature>
<dbReference type="PANTHER" id="PTHR33064">
    <property type="entry name" value="POL PROTEIN"/>
    <property type="match status" value="1"/>
</dbReference>
<accession>A0AAF0QXT6</accession>
<dbReference type="InterPro" id="IPR051320">
    <property type="entry name" value="Viral_Replic_Matur_Polypro"/>
</dbReference>
<dbReference type="InterPro" id="IPR043502">
    <property type="entry name" value="DNA/RNA_pol_sf"/>
</dbReference>
<evidence type="ECO:0000313" key="4">
    <source>
        <dbReference type="Proteomes" id="UP001234989"/>
    </source>
</evidence>
<organism evidence="3 4">
    <name type="scientific">Solanum verrucosum</name>
    <dbReference type="NCBI Taxonomy" id="315347"/>
    <lineage>
        <taxon>Eukaryota</taxon>
        <taxon>Viridiplantae</taxon>
        <taxon>Streptophyta</taxon>
        <taxon>Embryophyta</taxon>
        <taxon>Tracheophyta</taxon>
        <taxon>Spermatophyta</taxon>
        <taxon>Magnoliopsida</taxon>
        <taxon>eudicotyledons</taxon>
        <taxon>Gunneridae</taxon>
        <taxon>Pentapetalae</taxon>
        <taxon>asterids</taxon>
        <taxon>lamiids</taxon>
        <taxon>Solanales</taxon>
        <taxon>Solanaceae</taxon>
        <taxon>Solanoideae</taxon>
        <taxon>Solaneae</taxon>
        <taxon>Solanum</taxon>
    </lineage>
</organism>
<evidence type="ECO:0000259" key="2">
    <source>
        <dbReference type="Pfam" id="PF17919"/>
    </source>
</evidence>
<dbReference type="Pfam" id="PF17919">
    <property type="entry name" value="RT_RNaseH_2"/>
    <property type="match status" value="1"/>
</dbReference>
<dbReference type="Pfam" id="PF00078">
    <property type="entry name" value="RVT_1"/>
    <property type="match status" value="1"/>
</dbReference>
<keyword evidence="4" id="KW-1185">Reference proteome</keyword>
<dbReference type="InterPro" id="IPR043128">
    <property type="entry name" value="Rev_trsase/Diguanyl_cyclase"/>
</dbReference>
<dbReference type="SUPFAM" id="SSF56672">
    <property type="entry name" value="DNA/RNA polymerases"/>
    <property type="match status" value="1"/>
</dbReference>
<name>A0AAF0QXT6_SOLVR</name>
<dbReference type="AlphaFoldDB" id="A0AAF0QXT6"/>
<dbReference type="InterPro" id="IPR000477">
    <property type="entry name" value="RT_dom"/>
</dbReference>
<proteinExistence type="predicted"/>
<sequence>MFVIVFNDDTLIHSRNKNEHIHHLRIVLQVLKDQQLFAKFRKCGFWLRSVAFLSHIISSKGIEVDLKKTDAVKSCPRPLTPSDNRSFLSLVGYYRRFVEGFSLIASLLTALTQKKAKFIWSKSCEKSFQELKDRLTSAPVLILPEGTDGFVVYCDVSMCLCKMGNSLPMPQGNLRFMRGIILPMTLN</sequence>
<evidence type="ECO:0000259" key="1">
    <source>
        <dbReference type="Pfam" id="PF00078"/>
    </source>
</evidence>
<evidence type="ECO:0000313" key="3">
    <source>
        <dbReference type="EMBL" id="WMV32427.1"/>
    </source>
</evidence>
<protein>
    <recommendedName>
        <fullName evidence="5">Reverse transcriptase domain-containing protein</fullName>
    </recommendedName>
</protein>
<feature type="domain" description="Reverse transcriptase" evidence="1">
    <location>
        <begin position="2"/>
        <end position="57"/>
    </location>
</feature>